<proteinExistence type="predicted"/>
<evidence type="ECO:0000313" key="3">
    <source>
        <dbReference type="EMBL" id="MUG72665.1"/>
    </source>
</evidence>
<evidence type="ECO:0000313" key="4">
    <source>
        <dbReference type="Proteomes" id="UP000450917"/>
    </source>
</evidence>
<name>A0A7X2ZE63_9BACL</name>
<dbReference type="AlphaFoldDB" id="A0A7X2ZE63"/>
<dbReference type="RefSeq" id="WP_155615270.1">
    <property type="nucleotide sequence ID" value="NZ_WNZX01000016.1"/>
</dbReference>
<dbReference type="Pfam" id="PF10737">
    <property type="entry name" value="GerPC"/>
    <property type="match status" value="1"/>
</dbReference>
<evidence type="ECO:0000256" key="2">
    <source>
        <dbReference type="SAM" id="MobiDB-lite"/>
    </source>
</evidence>
<feature type="compositionally biased region" description="Basic and acidic residues" evidence="2">
    <location>
        <begin position="193"/>
        <end position="203"/>
    </location>
</feature>
<dbReference type="Proteomes" id="UP000450917">
    <property type="component" value="Unassembled WGS sequence"/>
</dbReference>
<accession>A0A7X2ZE63</accession>
<evidence type="ECO:0000256" key="1">
    <source>
        <dbReference type="SAM" id="Coils"/>
    </source>
</evidence>
<dbReference type="EMBL" id="WNZX01000016">
    <property type="protein sequence ID" value="MUG72665.1"/>
    <property type="molecule type" value="Genomic_DNA"/>
</dbReference>
<feature type="coiled-coil region" evidence="1">
    <location>
        <begin position="16"/>
        <end position="43"/>
    </location>
</feature>
<keyword evidence="4" id="KW-1185">Reference proteome</keyword>
<protein>
    <submittedName>
        <fullName evidence="3">Spore gernimation protein GerPC</fullName>
    </submittedName>
</protein>
<dbReference type="InterPro" id="IPR019673">
    <property type="entry name" value="Spore_germination_GerPC"/>
</dbReference>
<sequence>MYAEYASYFQKLNDYLKWQTERIRYLESRIDGLEQELDKVKSQDRIRIDKIEYNFDQLKVEKLDGTLNVGIAPTGLGAQNIDDLAVGGKTVYTNTARSESFERIQKRVDDFLLQAAPAEMEKLQDRYQLHLSEEFQDFMIGDLQGQTGQRIEYYMQSIGGNGQTLLLTQEQEEAIASKVIDDVRSGIEQYLMKQKDEGGKSDDSNEFAGGK</sequence>
<feature type="region of interest" description="Disordered" evidence="2">
    <location>
        <begin position="192"/>
        <end position="211"/>
    </location>
</feature>
<organism evidence="3 4">
    <name type="scientific">Paenibacillus validus</name>
    <dbReference type="NCBI Taxonomy" id="44253"/>
    <lineage>
        <taxon>Bacteria</taxon>
        <taxon>Bacillati</taxon>
        <taxon>Bacillota</taxon>
        <taxon>Bacilli</taxon>
        <taxon>Bacillales</taxon>
        <taxon>Paenibacillaceae</taxon>
        <taxon>Paenibacillus</taxon>
    </lineage>
</organism>
<comment type="caution">
    <text evidence="3">The sequence shown here is derived from an EMBL/GenBank/DDBJ whole genome shotgun (WGS) entry which is preliminary data.</text>
</comment>
<keyword evidence="1" id="KW-0175">Coiled coil</keyword>
<gene>
    <name evidence="3" type="ORF">GNP93_18525</name>
</gene>
<reference evidence="3 4" key="1">
    <citation type="submission" date="2019-11" db="EMBL/GenBank/DDBJ databases">
        <title>Draft genome sequences of five Paenibacillus species of dairy origin.</title>
        <authorList>
            <person name="Olajide A.M."/>
            <person name="Chen S."/>
            <person name="Lapointe G."/>
        </authorList>
    </citation>
    <scope>NUCLEOTIDE SEQUENCE [LARGE SCALE GENOMIC DNA]</scope>
    <source>
        <strain evidence="3 4">2CS3</strain>
    </source>
</reference>